<evidence type="ECO:0000313" key="1">
    <source>
        <dbReference type="EMBL" id="EPS72814.1"/>
    </source>
</evidence>
<accession>S8CZ69</accession>
<reference evidence="1 2" key="1">
    <citation type="journal article" date="2013" name="BMC Genomics">
        <title>The miniature genome of a carnivorous plant Genlisea aurea contains a low number of genes and short non-coding sequences.</title>
        <authorList>
            <person name="Leushkin E.V."/>
            <person name="Sutormin R.A."/>
            <person name="Nabieva E.R."/>
            <person name="Penin A.A."/>
            <person name="Kondrashov A.S."/>
            <person name="Logacheva M.D."/>
        </authorList>
    </citation>
    <scope>NUCLEOTIDE SEQUENCE [LARGE SCALE GENOMIC DNA]</scope>
</reference>
<dbReference type="Gene3D" id="3.40.50.790">
    <property type="match status" value="1"/>
</dbReference>
<evidence type="ECO:0000313" key="2">
    <source>
        <dbReference type="Proteomes" id="UP000015453"/>
    </source>
</evidence>
<dbReference type="FunFam" id="3.40.50.790:FF:000012">
    <property type="entry name" value="Ribosomal protein L1p/L10e family"/>
    <property type="match status" value="1"/>
</dbReference>
<dbReference type="InterPro" id="IPR016095">
    <property type="entry name" value="Ribosomal_uL1_3-a/b-sand"/>
</dbReference>
<organism evidence="1 2">
    <name type="scientific">Genlisea aurea</name>
    <dbReference type="NCBI Taxonomy" id="192259"/>
    <lineage>
        <taxon>Eukaryota</taxon>
        <taxon>Viridiplantae</taxon>
        <taxon>Streptophyta</taxon>
        <taxon>Embryophyta</taxon>
        <taxon>Tracheophyta</taxon>
        <taxon>Spermatophyta</taxon>
        <taxon>Magnoliopsida</taxon>
        <taxon>eudicotyledons</taxon>
        <taxon>Gunneridae</taxon>
        <taxon>Pentapetalae</taxon>
        <taxon>asterids</taxon>
        <taxon>lamiids</taxon>
        <taxon>Lamiales</taxon>
        <taxon>Lentibulariaceae</taxon>
        <taxon>Genlisea</taxon>
    </lineage>
</organism>
<sequence length="255" mass="28810">DAVPPCLPWLKTSTIASAVDALLKYKAKSSSKESFQLLHEEEYIYLNVSLKKIPTETRSNPWRIPLSNPIWGAESQVCLIIDDRPQTPTPPSDHLKKLIKSQNIPVSKVLKISKLKSDFKPYESRRKLCGSYDLFLVDRRVIHLLPKLIGKEFFKKKKLPLAVDLSKKCLKSQVNKALGNALFYLRTGTCSVMKIGKVDMEKEDIVQNVMDAIAGAVQLIPKKWEGIRSLHLKCSDSVALPIYQTLPEMKLKIQG</sequence>
<feature type="non-terminal residue" evidence="1">
    <location>
        <position position="1"/>
    </location>
</feature>
<name>S8CZ69_9LAMI</name>
<dbReference type="InterPro" id="IPR050257">
    <property type="entry name" value="eL8/uL1-like"/>
</dbReference>
<keyword evidence="2" id="KW-1185">Reference proteome</keyword>
<dbReference type="EMBL" id="AUSU01000678">
    <property type="protein sequence ID" value="EPS72814.1"/>
    <property type="molecule type" value="Genomic_DNA"/>
</dbReference>
<dbReference type="Pfam" id="PF00687">
    <property type="entry name" value="Ribosomal_L1"/>
    <property type="match status" value="1"/>
</dbReference>
<dbReference type="SUPFAM" id="SSF56808">
    <property type="entry name" value="Ribosomal protein L1"/>
    <property type="match status" value="1"/>
</dbReference>
<protein>
    <recommendedName>
        <fullName evidence="3">Ribosomal protein L1</fullName>
    </recommendedName>
</protein>
<dbReference type="CDD" id="cd00403">
    <property type="entry name" value="Ribosomal_L1"/>
    <property type="match status" value="1"/>
</dbReference>
<gene>
    <name evidence="1" type="ORF">M569_01942</name>
</gene>
<dbReference type="AlphaFoldDB" id="S8CZ69"/>
<dbReference type="OrthoDB" id="10251727at2759"/>
<dbReference type="InterPro" id="IPR023674">
    <property type="entry name" value="Ribosomal_uL1-like"/>
</dbReference>
<proteinExistence type="predicted"/>
<dbReference type="GO" id="GO:0003723">
    <property type="term" value="F:RNA binding"/>
    <property type="evidence" value="ECO:0007669"/>
    <property type="project" value="InterPro"/>
</dbReference>
<feature type="non-terminal residue" evidence="1">
    <location>
        <position position="255"/>
    </location>
</feature>
<dbReference type="PANTHER" id="PTHR23105">
    <property type="entry name" value="RIBOSOMAL PROTEIN L7AE FAMILY MEMBER"/>
    <property type="match status" value="1"/>
</dbReference>
<evidence type="ECO:0008006" key="3">
    <source>
        <dbReference type="Google" id="ProtNLM"/>
    </source>
</evidence>
<dbReference type="InterPro" id="IPR028364">
    <property type="entry name" value="Ribosomal_uL1/biogenesis"/>
</dbReference>
<dbReference type="Proteomes" id="UP000015453">
    <property type="component" value="Unassembled WGS sequence"/>
</dbReference>
<comment type="caution">
    <text evidence="1">The sequence shown here is derived from an EMBL/GenBank/DDBJ whole genome shotgun (WGS) entry which is preliminary data.</text>
</comment>